<dbReference type="EMBL" id="FYDG01000001">
    <property type="protein sequence ID" value="SNB60050.1"/>
    <property type="molecule type" value="Genomic_DNA"/>
</dbReference>
<protein>
    <submittedName>
        <fullName evidence="1">Uncharacterized protein</fullName>
    </submittedName>
</protein>
<keyword evidence="2" id="KW-1185">Reference proteome</keyword>
<name>A0A212QKY2_RHOAC</name>
<sequence length="337" mass="33332">MKQVLIPAAFNPSAGTVDFSNVPGFVPTRLLAIVNSSARAVLYDPTSAGLGIASITGSAIKLQADVSAHGASDRVIAFYDDGQTMATAARQPALHADGGSLAHVANFPSTQTVSGSVTANDGGAPITGASLPTGGSGVTGWLSAIWSKLSGTLAVSWSGQSVASTQSGAWSVAVSNLPATQAISATSLPLPIGAATAANQPALHADGGSLAHVANFPATQAVSWSGQTVGVSSLPSLPAGSNTIGSVNVANFPALQSVSDVQNAPFSGAVAMTVGTVYAAQRSLGVLCAASGNVQMLLSDGSGLTLPVTPGWQTFPFAVIQVVAAGTTATASYFNLK</sequence>
<gene>
    <name evidence="1" type="ORF">SAMN06265338_101721</name>
</gene>
<accession>A0A212QKY2</accession>
<dbReference type="AlphaFoldDB" id="A0A212QKY2"/>
<organism evidence="1 2">
    <name type="scientific">Rhodoblastus acidophilus</name>
    <name type="common">Rhodopseudomonas acidophila</name>
    <dbReference type="NCBI Taxonomy" id="1074"/>
    <lineage>
        <taxon>Bacteria</taxon>
        <taxon>Pseudomonadati</taxon>
        <taxon>Pseudomonadota</taxon>
        <taxon>Alphaproteobacteria</taxon>
        <taxon>Hyphomicrobiales</taxon>
        <taxon>Rhodoblastaceae</taxon>
        <taxon>Rhodoblastus</taxon>
    </lineage>
</organism>
<dbReference type="OrthoDB" id="9895574at2"/>
<evidence type="ECO:0000313" key="1">
    <source>
        <dbReference type="EMBL" id="SNB60050.1"/>
    </source>
</evidence>
<dbReference type="RefSeq" id="WP_111390747.1">
    <property type="nucleotide sequence ID" value="NZ_FYDG01000001.1"/>
</dbReference>
<evidence type="ECO:0000313" key="2">
    <source>
        <dbReference type="Proteomes" id="UP000198418"/>
    </source>
</evidence>
<dbReference type="Proteomes" id="UP000198418">
    <property type="component" value="Unassembled WGS sequence"/>
</dbReference>
<reference evidence="2" key="1">
    <citation type="submission" date="2017-06" db="EMBL/GenBank/DDBJ databases">
        <authorList>
            <person name="Varghese N."/>
            <person name="Submissions S."/>
        </authorList>
    </citation>
    <scope>NUCLEOTIDE SEQUENCE [LARGE SCALE GENOMIC DNA]</scope>
    <source>
        <strain evidence="2">DSM 137</strain>
    </source>
</reference>
<proteinExistence type="predicted"/>